<protein>
    <submittedName>
        <fullName evidence="3">Acyltransferase</fullName>
    </submittedName>
</protein>
<feature type="transmembrane region" description="Helical" evidence="1">
    <location>
        <begin position="318"/>
        <end position="340"/>
    </location>
</feature>
<reference evidence="3 4" key="1">
    <citation type="submission" date="2018-03" db="EMBL/GenBank/DDBJ databases">
        <title>Genome sequencing of Melaminivora sp.</title>
        <authorList>
            <person name="Kim S.-J."/>
            <person name="Heo J."/>
            <person name="Ahn J.-H."/>
            <person name="Kwon S.-W."/>
        </authorList>
    </citation>
    <scope>NUCLEOTIDE SEQUENCE [LARGE SCALE GENOMIC DNA]</scope>
    <source>
        <strain evidence="3 4">SC2-9</strain>
    </source>
</reference>
<keyword evidence="3" id="KW-0012">Acyltransferase</keyword>
<proteinExistence type="predicted"/>
<accession>A0A2R3QAH6</accession>
<dbReference type="Proteomes" id="UP000237925">
    <property type="component" value="Chromosome"/>
</dbReference>
<feature type="transmembrane region" description="Helical" evidence="1">
    <location>
        <begin position="38"/>
        <end position="59"/>
    </location>
</feature>
<evidence type="ECO:0000313" key="3">
    <source>
        <dbReference type="EMBL" id="AVO48759.1"/>
    </source>
</evidence>
<dbReference type="GO" id="GO:0000271">
    <property type="term" value="P:polysaccharide biosynthetic process"/>
    <property type="evidence" value="ECO:0007669"/>
    <property type="project" value="TreeGrafter"/>
</dbReference>
<dbReference type="RefSeq" id="WP_106683239.1">
    <property type="nucleotide sequence ID" value="NZ_CP027667.1"/>
</dbReference>
<dbReference type="KEGG" id="mela:C6568_05405"/>
<keyword evidence="3" id="KW-0808">Transferase</keyword>
<name>A0A2R3QAH6_9BURK</name>
<keyword evidence="4" id="KW-1185">Reference proteome</keyword>
<keyword evidence="1" id="KW-0472">Membrane</keyword>
<evidence type="ECO:0000259" key="2">
    <source>
        <dbReference type="Pfam" id="PF01757"/>
    </source>
</evidence>
<keyword evidence="1" id="KW-0812">Transmembrane</keyword>
<feature type="transmembrane region" description="Helical" evidence="1">
    <location>
        <begin position="148"/>
        <end position="165"/>
    </location>
</feature>
<dbReference type="AlphaFoldDB" id="A0A2R3QAH6"/>
<dbReference type="GO" id="GO:0016020">
    <property type="term" value="C:membrane"/>
    <property type="evidence" value="ECO:0007669"/>
    <property type="project" value="TreeGrafter"/>
</dbReference>
<dbReference type="OrthoDB" id="9767863at2"/>
<dbReference type="PANTHER" id="PTHR23028">
    <property type="entry name" value="ACETYLTRANSFERASE"/>
    <property type="match status" value="1"/>
</dbReference>
<evidence type="ECO:0000313" key="4">
    <source>
        <dbReference type="Proteomes" id="UP000237925"/>
    </source>
</evidence>
<dbReference type="EMBL" id="CP027667">
    <property type="protein sequence ID" value="AVO48759.1"/>
    <property type="molecule type" value="Genomic_DNA"/>
</dbReference>
<keyword evidence="1" id="KW-1133">Transmembrane helix</keyword>
<dbReference type="GO" id="GO:0016747">
    <property type="term" value="F:acyltransferase activity, transferring groups other than amino-acyl groups"/>
    <property type="evidence" value="ECO:0007669"/>
    <property type="project" value="InterPro"/>
</dbReference>
<feature type="transmembrane region" description="Helical" evidence="1">
    <location>
        <begin position="208"/>
        <end position="229"/>
    </location>
</feature>
<feature type="domain" description="Acyltransferase 3" evidence="2">
    <location>
        <begin position="10"/>
        <end position="334"/>
    </location>
</feature>
<dbReference type="PANTHER" id="PTHR23028:SF53">
    <property type="entry name" value="ACYL_TRANSF_3 DOMAIN-CONTAINING PROTEIN"/>
    <property type="match status" value="1"/>
</dbReference>
<dbReference type="InterPro" id="IPR002656">
    <property type="entry name" value="Acyl_transf_3_dom"/>
</dbReference>
<feature type="transmembrane region" description="Helical" evidence="1">
    <location>
        <begin position="172"/>
        <end position="188"/>
    </location>
</feature>
<evidence type="ECO:0000256" key="1">
    <source>
        <dbReference type="SAM" id="Phobius"/>
    </source>
</evidence>
<feature type="transmembrane region" description="Helical" evidence="1">
    <location>
        <begin position="260"/>
        <end position="280"/>
    </location>
</feature>
<dbReference type="InterPro" id="IPR050879">
    <property type="entry name" value="Acyltransferase_3"/>
</dbReference>
<dbReference type="Pfam" id="PF01757">
    <property type="entry name" value="Acyl_transf_3"/>
    <property type="match status" value="1"/>
</dbReference>
<gene>
    <name evidence="3" type="ORF">C6568_05405</name>
</gene>
<organism evidence="3 4">
    <name type="scientific">Melaminivora suipulveris</name>
    <dbReference type="NCBI Taxonomy" id="2109913"/>
    <lineage>
        <taxon>Bacteria</taxon>
        <taxon>Pseudomonadati</taxon>
        <taxon>Pseudomonadota</taxon>
        <taxon>Betaproteobacteria</taxon>
        <taxon>Burkholderiales</taxon>
        <taxon>Comamonadaceae</taxon>
        <taxon>Melaminivora</taxon>
    </lineage>
</organism>
<feature type="transmembrane region" description="Helical" evidence="1">
    <location>
        <begin position="80"/>
        <end position="99"/>
    </location>
</feature>
<feature type="transmembrane region" description="Helical" evidence="1">
    <location>
        <begin position="12"/>
        <end position="32"/>
    </location>
</feature>
<sequence>MPAIDHANRFDLLRLAAALAVFAGHAEFLYRVRMPVPFAGHSLGSLAVYVFFFISGYLVCQSWAREPRWRTFWLKRALRIFPGLIVAVAFSVFVVGWMATTLPAADYLRAPLTWLNLANNMAALATVQTLPGVFEHNPFARAVNGSLWTIRYELFMYLVLALLASAARGRRWLYPLAAGVLALLWPLARLRGWDAALEAQPSALAELFRWTDFCGFGVPFFLGSACAAYGVRPRAWMPGLALGAVVCASVASSATLRQVAVWAFITCATFYTAFAGRPGVTPARPARQRVDLSYGIYIYAFPVQQAMTELSLRHGWPLAASVVLSLAVIVPLALLSWFVVERPAIQLVRRWRSAGPRAAAPGAASTPVANS</sequence>